<gene>
    <name evidence="6" type="ORF">BD289DRAFT_358904</name>
</gene>
<dbReference type="GO" id="GO:0006487">
    <property type="term" value="P:protein N-linked glycosylation"/>
    <property type="evidence" value="ECO:0007669"/>
    <property type="project" value="TreeGrafter"/>
</dbReference>
<evidence type="ECO:0000313" key="7">
    <source>
        <dbReference type="Proteomes" id="UP000241462"/>
    </source>
</evidence>
<keyword evidence="5" id="KW-0812">Transmembrane</keyword>
<dbReference type="PANTHER" id="PTHR31121:SF2">
    <property type="entry name" value="MANNOSYLTRANSFERASE KTR5-RELATED"/>
    <property type="match status" value="1"/>
</dbReference>
<dbReference type="PIRSF" id="PIRSF018153">
    <property type="entry name" value="Glyco_trans_15"/>
    <property type="match status" value="1"/>
</dbReference>
<organism evidence="6 7">
    <name type="scientific">Coniella lustricola</name>
    <dbReference type="NCBI Taxonomy" id="2025994"/>
    <lineage>
        <taxon>Eukaryota</taxon>
        <taxon>Fungi</taxon>
        <taxon>Dikarya</taxon>
        <taxon>Ascomycota</taxon>
        <taxon>Pezizomycotina</taxon>
        <taxon>Sordariomycetes</taxon>
        <taxon>Sordariomycetidae</taxon>
        <taxon>Diaporthales</taxon>
        <taxon>Schizoparmaceae</taxon>
        <taxon>Coniella</taxon>
    </lineage>
</organism>
<keyword evidence="5" id="KW-0472">Membrane</keyword>
<dbReference type="GO" id="GO:0016020">
    <property type="term" value="C:membrane"/>
    <property type="evidence" value="ECO:0007669"/>
    <property type="project" value="InterPro"/>
</dbReference>
<dbReference type="OrthoDB" id="439943at2759"/>
<dbReference type="GO" id="GO:0005794">
    <property type="term" value="C:Golgi apparatus"/>
    <property type="evidence" value="ECO:0007669"/>
    <property type="project" value="TreeGrafter"/>
</dbReference>
<proteinExistence type="inferred from homology"/>
<keyword evidence="2 6" id="KW-0328">Glycosyltransferase</keyword>
<evidence type="ECO:0000313" key="6">
    <source>
        <dbReference type="EMBL" id="PSS03540.1"/>
    </source>
</evidence>
<dbReference type="EMBL" id="KZ678374">
    <property type="protein sequence ID" value="PSS03540.1"/>
    <property type="molecule type" value="Genomic_DNA"/>
</dbReference>
<dbReference type="InterPro" id="IPR029044">
    <property type="entry name" value="Nucleotide-diphossugar_trans"/>
</dbReference>
<dbReference type="Pfam" id="PF01793">
    <property type="entry name" value="Glyco_transf_15"/>
    <property type="match status" value="1"/>
</dbReference>
<feature type="transmembrane region" description="Helical" evidence="5">
    <location>
        <begin position="12"/>
        <end position="31"/>
    </location>
</feature>
<keyword evidence="7" id="KW-1185">Reference proteome</keyword>
<dbReference type="STRING" id="2025994.A0A2T3AME5"/>
<dbReference type="GO" id="GO:0000026">
    <property type="term" value="F:alpha-1,2-mannosyltransferase activity"/>
    <property type="evidence" value="ECO:0007669"/>
    <property type="project" value="TreeGrafter"/>
</dbReference>
<dbReference type="Proteomes" id="UP000241462">
    <property type="component" value="Unassembled WGS sequence"/>
</dbReference>
<dbReference type="AlphaFoldDB" id="A0A2T3AME5"/>
<reference evidence="6 7" key="1">
    <citation type="journal article" date="2018" name="Mycol. Prog.">
        <title>Coniella lustricola, a new species from submerged detritus.</title>
        <authorList>
            <person name="Raudabaugh D.B."/>
            <person name="Iturriaga T."/>
            <person name="Carver A."/>
            <person name="Mondo S."/>
            <person name="Pangilinan J."/>
            <person name="Lipzen A."/>
            <person name="He G."/>
            <person name="Amirebrahimi M."/>
            <person name="Grigoriev I.V."/>
            <person name="Miller A.N."/>
        </authorList>
    </citation>
    <scope>NUCLEOTIDE SEQUENCE [LARGE SCALE GENOMIC DNA]</scope>
    <source>
        <strain evidence="6 7">B22-T-1</strain>
    </source>
</reference>
<sequence length="425" mass="49441">MFQSLPPPSRRLILICASIILPFAIEVFLHWRRFDIPRPGHDLDPPFYAGCQDPAALAAASNETDRPNAVLVMLARNSDIDDARHTVASVEDKFNRWFNYPYVFLNDQPWDPEFVRVLNQTARGNARFDVISHDDWTYPPSVDKEEARQSILEQGQRGIHYGGLESYHHMCRFFSGKFYTHEALQPFKWYWRLEPGVDFSCSITYDPFAEMARRGKVYGWTISLWEEPNTCPTLFRHVSDWKESQMIPTTPDSLWTAMIQASWLPYPFRRWMRWSPLHDQYGDVWSLCHYWSNFEIADLDFFRSRQYQGLFEYLDAKGGFYKERWGDAAVHSLAVGMLARTDQVHHFSDFAYRHGSFQQCPANALGEQLEGSIALGDGLYSQEKDGGVGCRCTCDSSKTINFPGYCTNKLKQPTRPDRPWLTWFL</sequence>
<dbReference type="InterPro" id="IPR002685">
    <property type="entry name" value="Glyco_trans_15"/>
</dbReference>
<dbReference type="GO" id="GO:0000032">
    <property type="term" value="P:cell wall mannoprotein biosynthetic process"/>
    <property type="evidence" value="ECO:0007669"/>
    <property type="project" value="TreeGrafter"/>
</dbReference>
<dbReference type="InParanoid" id="A0A2T3AME5"/>
<dbReference type="PANTHER" id="PTHR31121">
    <property type="entry name" value="ALPHA-1,2 MANNOSYLTRANSFERASE KTR1"/>
    <property type="match status" value="1"/>
</dbReference>
<protein>
    <submittedName>
        <fullName evidence="6">Glycolipid 2-alpha-mannosyltransferase</fullName>
    </submittedName>
</protein>
<keyword evidence="5" id="KW-1133">Transmembrane helix</keyword>
<comment type="similarity">
    <text evidence="1">Belongs to the glycosyltransferase 15 family.</text>
</comment>
<evidence type="ECO:0000256" key="3">
    <source>
        <dbReference type="ARBA" id="ARBA00022679"/>
    </source>
</evidence>
<evidence type="ECO:0000256" key="1">
    <source>
        <dbReference type="ARBA" id="ARBA00007677"/>
    </source>
</evidence>
<accession>A0A2T3AME5</accession>
<feature type="active site" description="Nucleophile" evidence="4">
    <location>
        <position position="295"/>
    </location>
</feature>
<name>A0A2T3AME5_9PEZI</name>
<evidence type="ECO:0000256" key="2">
    <source>
        <dbReference type="ARBA" id="ARBA00022676"/>
    </source>
</evidence>
<evidence type="ECO:0000256" key="4">
    <source>
        <dbReference type="PIRSR" id="PIRSR018153-1"/>
    </source>
</evidence>
<dbReference type="Gene3D" id="3.90.550.10">
    <property type="entry name" value="Spore Coat Polysaccharide Biosynthesis Protein SpsA, Chain A"/>
    <property type="match status" value="1"/>
</dbReference>
<evidence type="ECO:0000256" key="5">
    <source>
        <dbReference type="SAM" id="Phobius"/>
    </source>
</evidence>
<dbReference type="SUPFAM" id="SSF53448">
    <property type="entry name" value="Nucleotide-diphospho-sugar transferases"/>
    <property type="match status" value="1"/>
</dbReference>
<keyword evidence="3 6" id="KW-0808">Transferase</keyword>